<dbReference type="Pfam" id="PF26283">
    <property type="entry name" value="Ig_TRAPPC9-Trs120_4th"/>
    <property type="match status" value="1"/>
</dbReference>
<feature type="region of interest" description="Disordered" evidence="3">
    <location>
        <begin position="1006"/>
        <end position="1032"/>
    </location>
</feature>
<feature type="region of interest" description="Disordered" evidence="3">
    <location>
        <begin position="219"/>
        <end position="260"/>
    </location>
</feature>
<feature type="domain" description="Trs120/TRAPPC9 TPR region" evidence="5">
    <location>
        <begin position="480"/>
        <end position="808"/>
    </location>
</feature>
<dbReference type="InterPro" id="IPR058564">
    <property type="entry name" value="TPR_TRAPPC9_Trs120"/>
</dbReference>
<evidence type="ECO:0000313" key="9">
    <source>
        <dbReference type="EMBL" id="ORY40245.1"/>
    </source>
</evidence>
<feature type="domain" description="Trs120/TRAPPC9 N-terminal" evidence="4">
    <location>
        <begin position="18"/>
        <end position="318"/>
    </location>
</feature>
<sequence>MEATTGGPGTGTDFFPLLSPAKIRILVVPVSPKQEPMSRDRFRRSVDLLSQFGVVAVRDATPADQRAQLSPENVNVGNKTMFHPGVLFLDFTTEYNRDHVFLEDFQMHSRIMGVVGIADCAQVDNEDEQRRYLAECVTVFDEQVKRYPSSLVHQCIAFNPSKDLVAAPLKEITLIPNEGQQLSFYLATFINSFTSELLRGFTNLVKQIESRPIISGPTPPNYSVNAHRGSTANLNSSGTSKDDAISPTSGAAISNADRNKKRTPARAMKLVTDLYLMAGRIDLAIPSYETCLAAMKQNSDFVWWGATLESFQAAILLFIMNSANIGPLFILQSTPTTKQGEILLHFPTITSILTSPALLTHRPLRAFLAETPDRHREILQVYDYALTTAPSQNLSPIPILSAALCIRVAKVLKGMVQFGFAEYLVKGAALPFISGLDPDASTTTSTTSSGGAPTGSGAQPNAPAAAQAASGDRIQFNNGIGANKLDVHTWLMKANQFVSTMGRDYMALSDRVWVYANIAAVYGAMGFRRKHAFFLREMNLVVSETLRPSLYNGLSGTRRGRGRVSDRDQADGDAVVPPVMDSWKRDSTINLEEGEGELRFATEMDNTRGKMDDQKEDGILGKQILPPNGVIQSYKRVCEVFGLKIRSYKARVPNTGFLHPAFSDDEDEWLDEFDNEDDLQKDSKKNQVAKAVVTAAPVAAKVSQQNLKPAVTSNTPASRTTSLKNLAVVNSSVPLQSDLVPTRIGGSRIRYGWPVLQIQVLKECIHVAEAVDDHPYTIYFIIRLLRRLKRHLPPSDQHDLADRLEAVILKTLAVSAHRNQPEMLSPVSGDSPRRIDRVGGSSEDATMLPVMVRGVAGGVAGIPVLRKMEIVGQPQRLVPLTHPMSWLQSGRDSKATPKELFLYNPTAEKGKKKKVTLVVNELAYVDLVFANPFAFELDLKSVTLTTTGINFKPKPISTVIPPFSRSHIVRVYGTPLESGNLEVHGCTVKMFGGCLEEELYPLKKALDDPKRKQKDGKRKKQDERERFGKRPVHAHVVKHDVKPAAPGPDRSWSVPMEVVPQLPLLNVVKGSGIGLGALMMFEGERTRFTLELENIGPISINYLRVSFVETIAQGEPLAQDALEKVETIYERDIYEHHIRAFWLENSEGDSHSEGRGAGYFARVGPPKALEKIDVNLKTGDKITVDIGVFGKKLCTGGTIVFEYGNVTYPEDISNAENADFFYCRQAIVPIILSVEKPLALHNISVFNINNREAAVAVKDRDISRAISLEDLVIDQSALALRDSVVGINEGRRLNSDHFILSFDLQNVWTLPFEVSFDIYDDAEVNSLPVTISAYLYPGTTKRIILPIKRIYLPESQTILPIPLPTWKQFVVGRIEKLSYQEDKFQRLAFWLREALVGFGVGGAPQIDPTTGDYTSDLVCGGSPEDGAVGAYGRVVVRWTCGRGRSGRLLAVRDLQLFDEEMAKAVLQEEVSITATATEWDGSKLAGDSIFGVPRPKAGNDIGLEHGRIRVKMQDFVSFEWKLVNNRFTPITLCLRVQPIFGNINALETNMDDRSGSCDGRVVYSGVLESPLPIQLEPRVGSTSHKISFMFLSRGVYTLVAHAEEVGRIGDPENVPKKKSKKDKEVDAVALGLVGSAGSLFWGREVVIVEVY</sequence>
<dbReference type="InterPro" id="IPR058568">
    <property type="entry name" value="Ig_TRAPPC9_Trs120_4th"/>
</dbReference>
<dbReference type="Pfam" id="PF26254">
    <property type="entry name" value="Ig_TRAPPC9-Trs120_1st"/>
    <property type="match status" value="1"/>
</dbReference>
<evidence type="ECO:0000313" key="10">
    <source>
        <dbReference type="Proteomes" id="UP000193642"/>
    </source>
</evidence>
<evidence type="ECO:0000256" key="2">
    <source>
        <dbReference type="ARBA" id="ARBA00023034"/>
    </source>
</evidence>
<dbReference type="GO" id="GO:0005802">
    <property type="term" value="C:trans-Golgi network"/>
    <property type="evidence" value="ECO:0007669"/>
    <property type="project" value="TreeGrafter"/>
</dbReference>
<feature type="compositionally biased region" description="Basic and acidic residues" evidence="3">
    <location>
        <begin position="596"/>
        <end position="615"/>
    </location>
</feature>
<feature type="region of interest" description="Disordered" evidence="3">
    <location>
        <begin position="557"/>
        <end position="580"/>
    </location>
</feature>
<evidence type="ECO:0000256" key="1">
    <source>
        <dbReference type="ARBA" id="ARBA00004555"/>
    </source>
</evidence>
<comment type="subcellular location">
    <subcellularLocation>
        <location evidence="1">Golgi apparatus</location>
    </subcellularLocation>
</comment>
<evidence type="ECO:0000259" key="5">
    <source>
        <dbReference type="Pfam" id="PF26251"/>
    </source>
</evidence>
<protein>
    <submittedName>
        <fullName evidence="9">Trs120-domain-containing protein</fullName>
    </submittedName>
</protein>
<feature type="domain" description="Trs120/TRAPPC9 third Ig-like" evidence="7">
    <location>
        <begin position="1288"/>
        <end position="1461"/>
    </location>
</feature>
<evidence type="ECO:0000259" key="7">
    <source>
        <dbReference type="Pfam" id="PF26282"/>
    </source>
</evidence>
<dbReference type="OrthoDB" id="27962at2759"/>
<proteinExistence type="predicted"/>
<dbReference type="InterPro" id="IPR058565">
    <property type="entry name" value="Ig_TRAPPC9_Trs120_1st"/>
</dbReference>
<evidence type="ECO:0000256" key="3">
    <source>
        <dbReference type="SAM" id="MobiDB-lite"/>
    </source>
</evidence>
<dbReference type="InterPro" id="IPR058563">
    <property type="entry name" value="Trs120_TRAPPC9_N"/>
</dbReference>
<feature type="region of interest" description="Disordered" evidence="3">
    <location>
        <begin position="441"/>
        <end position="463"/>
    </location>
</feature>
<dbReference type="PANTHER" id="PTHR21512:SF5">
    <property type="entry name" value="TRAFFICKING PROTEIN PARTICLE COMPLEX SUBUNIT 9"/>
    <property type="match status" value="1"/>
</dbReference>
<dbReference type="Pfam" id="PF26280">
    <property type="entry name" value="Ig_TRAPPC9-Trs120_2nd"/>
    <property type="match status" value="2"/>
</dbReference>
<dbReference type="InterPro" id="IPR013935">
    <property type="entry name" value="Trs120_TRAPPC9"/>
</dbReference>
<evidence type="ECO:0000259" key="6">
    <source>
        <dbReference type="Pfam" id="PF26254"/>
    </source>
</evidence>
<feature type="region of interest" description="Disordered" evidence="3">
    <location>
        <begin position="595"/>
        <end position="615"/>
    </location>
</feature>
<dbReference type="Pfam" id="PF08626">
    <property type="entry name" value="TRAPPC9-Trs120"/>
    <property type="match status" value="1"/>
</dbReference>
<evidence type="ECO:0000259" key="8">
    <source>
        <dbReference type="Pfam" id="PF26283"/>
    </source>
</evidence>
<feature type="domain" description="Trs120/TRAPPC9 first Ig-like" evidence="6">
    <location>
        <begin position="865"/>
        <end position="1043"/>
    </location>
</feature>
<keyword evidence="2" id="KW-0333">Golgi apparatus</keyword>
<feature type="domain" description="Trs120/TRAPPC9 fourth Ig-like" evidence="8">
    <location>
        <begin position="1505"/>
        <end position="1620"/>
    </location>
</feature>
<evidence type="ECO:0000259" key="4">
    <source>
        <dbReference type="Pfam" id="PF08626"/>
    </source>
</evidence>
<feature type="compositionally biased region" description="Polar residues" evidence="3">
    <location>
        <begin position="221"/>
        <end position="239"/>
    </location>
</feature>
<name>A0A1Y2C1Q5_9FUNG</name>
<dbReference type="EMBL" id="MCGO01000036">
    <property type="protein sequence ID" value="ORY40245.1"/>
    <property type="molecule type" value="Genomic_DNA"/>
</dbReference>
<organism evidence="9 10">
    <name type="scientific">Rhizoclosmatium globosum</name>
    <dbReference type="NCBI Taxonomy" id="329046"/>
    <lineage>
        <taxon>Eukaryota</taxon>
        <taxon>Fungi</taxon>
        <taxon>Fungi incertae sedis</taxon>
        <taxon>Chytridiomycota</taxon>
        <taxon>Chytridiomycota incertae sedis</taxon>
        <taxon>Chytridiomycetes</taxon>
        <taxon>Chytridiales</taxon>
        <taxon>Chytriomycetaceae</taxon>
        <taxon>Rhizoclosmatium</taxon>
    </lineage>
</organism>
<accession>A0A1Y2C1Q5</accession>
<dbReference type="InterPro" id="IPR058567">
    <property type="entry name" value="Ig_TRAPPC9_Trs120_3rd"/>
</dbReference>
<comment type="caution">
    <text evidence="9">The sequence shown here is derived from an EMBL/GenBank/DDBJ whole genome shotgun (WGS) entry which is preliminary data.</text>
</comment>
<dbReference type="PANTHER" id="PTHR21512">
    <property type="entry name" value="TRAFFICKING PROTEIN PARTICLE COMPLEX SUBUNIT 9"/>
    <property type="match status" value="1"/>
</dbReference>
<reference evidence="9 10" key="1">
    <citation type="submission" date="2016-07" db="EMBL/GenBank/DDBJ databases">
        <title>Pervasive Adenine N6-methylation of Active Genes in Fungi.</title>
        <authorList>
            <consortium name="DOE Joint Genome Institute"/>
            <person name="Mondo S.J."/>
            <person name="Dannebaum R.O."/>
            <person name="Kuo R.C."/>
            <person name="Labutti K."/>
            <person name="Haridas S."/>
            <person name="Kuo A."/>
            <person name="Salamov A."/>
            <person name="Ahrendt S.R."/>
            <person name="Lipzen A."/>
            <person name="Sullivan W."/>
            <person name="Andreopoulos W.B."/>
            <person name="Clum A."/>
            <person name="Lindquist E."/>
            <person name="Daum C."/>
            <person name="Ramamoorthy G.K."/>
            <person name="Gryganskyi A."/>
            <person name="Culley D."/>
            <person name="Magnuson J.K."/>
            <person name="James T.Y."/>
            <person name="O'Malley M.A."/>
            <person name="Stajich J.E."/>
            <person name="Spatafora J.W."/>
            <person name="Visel A."/>
            <person name="Grigoriev I.V."/>
        </authorList>
    </citation>
    <scope>NUCLEOTIDE SEQUENCE [LARGE SCALE GENOMIC DNA]</scope>
    <source>
        <strain evidence="9 10">JEL800</strain>
    </source>
</reference>
<dbReference type="Proteomes" id="UP000193642">
    <property type="component" value="Unassembled WGS sequence"/>
</dbReference>
<keyword evidence="10" id="KW-1185">Reference proteome</keyword>
<dbReference type="STRING" id="329046.A0A1Y2C1Q5"/>
<dbReference type="Pfam" id="PF26251">
    <property type="entry name" value="TPR_TRAPPC9-Trs120"/>
    <property type="match status" value="1"/>
</dbReference>
<dbReference type="Pfam" id="PF26282">
    <property type="entry name" value="Ig_TRAPPC9-Trs120_3rd"/>
    <property type="match status" value="1"/>
</dbReference>
<gene>
    <name evidence="9" type="ORF">BCR33DRAFT_719602</name>
</gene>